<feature type="region of interest" description="Disordered" evidence="1">
    <location>
        <begin position="98"/>
        <end position="161"/>
    </location>
</feature>
<dbReference type="Proteomes" id="UP000244803">
    <property type="component" value="Chromosome 2"/>
</dbReference>
<evidence type="ECO:0000313" key="2">
    <source>
        <dbReference type="EMBL" id="UVC54738.1"/>
    </source>
</evidence>
<name>A0A976XIY3_THEOR</name>
<proteinExistence type="predicted"/>
<protein>
    <submittedName>
        <fullName evidence="2">Uncharacterized protein</fullName>
    </submittedName>
</protein>
<dbReference type="EMBL" id="CP056068">
    <property type="protein sequence ID" value="UVC54738.1"/>
    <property type="molecule type" value="Genomic_DNA"/>
</dbReference>
<organism evidence="2 3">
    <name type="scientific">Theileria orientalis</name>
    <dbReference type="NCBI Taxonomy" id="68886"/>
    <lineage>
        <taxon>Eukaryota</taxon>
        <taxon>Sar</taxon>
        <taxon>Alveolata</taxon>
        <taxon>Apicomplexa</taxon>
        <taxon>Aconoidasida</taxon>
        <taxon>Piroplasmida</taxon>
        <taxon>Theileriidae</taxon>
        <taxon>Theileria</taxon>
    </lineage>
</organism>
<accession>A0A976XIY3</accession>
<dbReference type="AlphaFoldDB" id="A0A976XIY3"/>
<feature type="compositionally biased region" description="Basic and acidic residues" evidence="1">
    <location>
        <begin position="126"/>
        <end position="161"/>
    </location>
</feature>
<evidence type="ECO:0000313" key="3">
    <source>
        <dbReference type="Proteomes" id="UP000244803"/>
    </source>
</evidence>
<feature type="compositionally biased region" description="Basic and acidic residues" evidence="1">
    <location>
        <begin position="98"/>
        <end position="108"/>
    </location>
</feature>
<evidence type="ECO:0000256" key="1">
    <source>
        <dbReference type="SAM" id="MobiDB-lite"/>
    </source>
</evidence>
<reference evidence="2" key="1">
    <citation type="submission" date="2022-07" db="EMBL/GenBank/DDBJ databases">
        <title>Evaluation of T. orientalis genome assembly methods using nanopore sequencing and analysis of variation between genomes.</title>
        <authorList>
            <person name="Yam J."/>
            <person name="Micallef M.L."/>
            <person name="Liu M."/>
            <person name="Djordjevic S.P."/>
            <person name="Bogema D.R."/>
            <person name="Jenkins C."/>
        </authorList>
    </citation>
    <scope>NUCLEOTIDE SEQUENCE</scope>
    <source>
        <strain evidence="2">Fish Creek</strain>
    </source>
</reference>
<sequence>MKLSVYYNLYDSKHEFPLLLILEFNDKNKEYYKLIHEDSEHRTWAKFQGVEEENYLSKVKKLEDEMDELVKEINKLYSEIENLEARIQTSELTIQTLKEKSESNKGEESTTVNPKPAAQNGEQIETQEKTDEEKLKEEEENFKKLNQDKDNKTLEKSDKEKKLEEKKEALRVLLEQKAYWIMGSLGITFNKESPLFNPDMCKENNTGKGTIIGTLSTLTLIFGGIGGAIYKYPEVLIYNIPKILRWIQQIT</sequence>
<gene>
    <name evidence="2" type="ORF">MACJ_003709</name>
</gene>